<protein>
    <submittedName>
        <fullName evidence="1">Uncharacterized protein</fullName>
    </submittedName>
</protein>
<dbReference type="Proteomes" id="UP000466931">
    <property type="component" value="Chromosome"/>
</dbReference>
<evidence type="ECO:0000313" key="1">
    <source>
        <dbReference type="EMBL" id="BBZ32738.1"/>
    </source>
</evidence>
<proteinExistence type="predicted"/>
<organism evidence="1 2">
    <name type="scientific">Mycolicibacterium confluentis</name>
    <dbReference type="NCBI Taxonomy" id="28047"/>
    <lineage>
        <taxon>Bacteria</taxon>
        <taxon>Bacillati</taxon>
        <taxon>Actinomycetota</taxon>
        <taxon>Actinomycetes</taxon>
        <taxon>Mycobacteriales</taxon>
        <taxon>Mycobacteriaceae</taxon>
        <taxon>Mycolicibacterium</taxon>
    </lineage>
</organism>
<name>A0A7I7XU25_9MYCO</name>
<sequence length="143" mass="15137">MAAMASDDWSTREGLREISRRRSEKIAGWQAPAAFAVGYDTGGGWEFPHVNRPGSGAGLSAVVLAEVVGYTSGTREFTMTRAQVAQAIENLKPAEATTDLQHPNLAAWRAVADAKPDAIAAVFVGEVTDPPAGPADTALRRLF</sequence>
<evidence type="ECO:0000313" key="2">
    <source>
        <dbReference type="Proteomes" id="UP000466931"/>
    </source>
</evidence>
<reference evidence="1" key="2">
    <citation type="submission" date="2020-02" db="EMBL/GenBank/DDBJ databases">
        <authorList>
            <person name="Matsumoto Y."/>
            <person name="Motooka D."/>
            <person name="Nakamura S."/>
        </authorList>
    </citation>
    <scope>NUCLEOTIDE SEQUENCE</scope>
    <source>
        <strain evidence="1">JCM 13671</strain>
    </source>
</reference>
<keyword evidence="2" id="KW-1185">Reference proteome</keyword>
<dbReference type="AlphaFoldDB" id="A0A7I7XU25"/>
<gene>
    <name evidence="1" type="ORF">MCNF_13430</name>
</gene>
<dbReference type="EMBL" id="AP022612">
    <property type="protein sequence ID" value="BBZ32738.1"/>
    <property type="molecule type" value="Genomic_DNA"/>
</dbReference>
<accession>A0A7I7XU25</accession>
<reference evidence="1" key="1">
    <citation type="journal article" date="2019" name="Emerg. Microbes Infect.">
        <title>Comprehensive subspecies identification of 175 nontuberculous mycobacteria species based on 7547 genomic profiles.</title>
        <authorList>
            <person name="Matsumoto Y."/>
            <person name="Kinjo T."/>
            <person name="Motooka D."/>
            <person name="Nabeya D."/>
            <person name="Jung N."/>
            <person name="Uechi K."/>
            <person name="Horii T."/>
            <person name="Iida T."/>
            <person name="Fujita J."/>
            <person name="Nakamura S."/>
        </authorList>
    </citation>
    <scope>NUCLEOTIDE SEQUENCE [LARGE SCALE GENOMIC DNA]</scope>
    <source>
        <strain evidence="1">JCM 13671</strain>
    </source>
</reference>